<feature type="transmembrane region" description="Helical" evidence="1">
    <location>
        <begin position="6"/>
        <end position="22"/>
    </location>
</feature>
<dbReference type="NCBIfam" id="NF047864">
    <property type="entry name" value="CBU_0592_membra"/>
    <property type="match status" value="1"/>
</dbReference>
<reference evidence="3 4" key="1">
    <citation type="submission" date="2019-02" db="EMBL/GenBank/DDBJ databases">
        <title>Corallincola luteus sp. nov., a marine bacterium isolated from surface sediment of Bohai Sea in China.</title>
        <authorList>
            <person name="Ren Q."/>
        </authorList>
    </citation>
    <scope>NUCLEOTIDE SEQUENCE [LARGE SCALE GENOMIC DNA]</scope>
    <source>
        <strain evidence="3 4">DASS28</strain>
    </source>
</reference>
<evidence type="ECO:0000259" key="2">
    <source>
        <dbReference type="Pfam" id="PF26604"/>
    </source>
</evidence>
<name>A0ABY2AKS9_9GAMM</name>
<dbReference type="InterPro" id="IPR058058">
    <property type="entry name" value="CBU_0592-like"/>
</dbReference>
<sequence length="106" mass="11474">MDLFNFIGALGGVLYLASYLLLNAGKVSGNSYEYIGLNLAASTCMAISLFVHWNGPSFTAQLCWIVISCVGLVNCYLESKHKAKESVEQLAAAPQIQQEMPTQLNA</sequence>
<evidence type="ECO:0000256" key="1">
    <source>
        <dbReference type="SAM" id="Phobius"/>
    </source>
</evidence>
<accession>A0ABY2AKS9</accession>
<keyword evidence="1" id="KW-0812">Transmembrane</keyword>
<feature type="domain" description="CBU-0592-like" evidence="2">
    <location>
        <begin position="5"/>
        <end position="77"/>
    </location>
</feature>
<feature type="transmembrane region" description="Helical" evidence="1">
    <location>
        <begin position="34"/>
        <end position="53"/>
    </location>
</feature>
<evidence type="ECO:0000313" key="4">
    <source>
        <dbReference type="Proteomes" id="UP000292554"/>
    </source>
</evidence>
<keyword evidence="4" id="KW-1185">Reference proteome</keyword>
<dbReference type="Pfam" id="PF26604">
    <property type="entry name" value="CBU_0592"/>
    <property type="match status" value="1"/>
</dbReference>
<gene>
    <name evidence="3" type="ORF">EZV61_12845</name>
</gene>
<evidence type="ECO:0000313" key="3">
    <source>
        <dbReference type="EMBL" id="TCI02679.1"/>
    </source>
</evidence>
<dbReference type="EMBL" id="SJXE01000006">
    <property type="protein sequence ID" value="TCI02679.1"/>
    <property type="molecule type" value="Genomic_DNA"/>
</dbReference>
<keyword evidence="1" id="KW-0472">Membrane</keyword>
<proteinExistence type="predicted"/>
<dbReference type="RefSeq" id="WP_131416091.1">
    <property type="nucleotide sequence ID" value="NZ_SJXE01000006.1"/>
</dbReference>
<dbReference type="Proteomes" id="UP000292554">
    <property type="component" value="Unassembled WGS sequence"/>
</dbReference>
<feature type="transmembrane region" description="Helical" evidence="1">
    <location>
        <begin position="59"/>
        <end position="77"/>
    </location>
</feature>
<organism evidence="3 4">
    <name type="scientific">Corallincola luteus</name>
    <dbReference type="NCBI Taxonomy" id="1775177"/>
    <lineage>
        <taxon>Bacteria</taxon>
        <taxon>Pseudomonadati</taxon>
        <taxon>Pseudomonadota</taxon>
        <taxon>Gammaproteobacteria</taxon>
        <taxon>Alteromonadales</taxon>
        <taxon>Psychromonadaceae</taxon>
        <taxon>Corallincola</taxon>
    </lineage>
</organism>
<comment type="caution">
    <text evidence="3">The sequence shown here is derived from an EMBL/GenBank/DDBJ whole genome shotgun (WGS) entry which is preliminary data.</text>
</comment>
<protein>
    <recommendedName>
        <fullName evidence="2">CBU-0592-like domain-containing protein</fullName>
    </recommendedName>
</protein>
<keyword evidence="1" id="KW-1133">Transmembrane helix</keyword>